<proteinExistence type="predicted"/>
<dbReference type="InParanoid" id="A0A0C3EAX6"/>
<accession>A0A0C3EAX6</accession>
<dbReference type="HOGENOM" id="CLU_087177_0_0_1"/>
<dbReference type="EMBL" id="KN822005">
    <property type="protein sequence ID" value="KIM69890.1"/>
    <property type="molecule type" value="Genomic_DNA"/>
</dbReference>
<evidence type="ECO:0008006" key="3">
    <source>
        <dbReference type="Google" id="ProtNLM"/>
    </source>
</evidence>
<dbReference type="OrthoDB" id="2690740at2759"/>
<reference evidence="2" key="2">
    <citation type="submission" date="2015-01" db="EMBL/GenBank/DDBJ databases">
        <title>Evolutionary Origins and Diversification of the Mycorrhizal Mutualists.</title>
        <authorList>
            <consortium name="DOE Joint Genome Institute"/>
            <consortium name="Mycorrhizal Genomics Consortium"/>
            <person name="Kohler A."/>
            <person name="Kuo A."/>
            <person name="Nagy L.G."/>
            <person name="Floudas D."/>
            <person name="Copeland A."/>
            <person name="Barry K.W."/>
            <person name="Cichocki N."/>
            <person name="Veneault-Fourrey C."/>
            <person name="LaButti K."/>
            <person name="Lindquist E.A."/>
            <person name="Lipzen A."/>
            <person name="Lundell T."/>
            <person name="Morin E."/>
            <person name="Murat C."/>
            <person name="Riley R."/>
            <person name="Ohm R."/>
            <person name="Sun H."/>
            <person name="Tunlid A."/>
            <person name="Henrissat B."/>
            <person name="Grigoriev I.V."/>
            <person name="Hibbett D.S."/>
            <person name="Martin F."/>
        </authorList>
    </citation>
    <scope>NUCLEOTIDE SEQUENCE [LARGE SCALE GENOMIC DNA]</scope>
    <source>
        <strain evidence="2">Foug A</strain>
    </source>
</reference>
<protein>
    <recommendedName>
        <fullName evidence="3">Prolyl 4-hydroxylase alpha subunit Fe(2+) 2OG dioxygenase domain-containing protein</fullName>
    </recommendedName>
</protein>
<evidence type="ECO:0000313" key="2">
    <source>
        <dbReference type="Proteomes" id="UP000053989"/>
    </source>
</evidence>
<dbReference type="STRING" id="1036808.A0A0C3EAX6"/>
<evidence type="ECO:0000313" key="1">
    <source>
        <dbReference type="EMBL" id="KIM69890.1"/>
    </source>
</evidence>
<dbReference type="Gene3D" id="3.60.130.30">
    <property type="match status" value="1"/>
</dbReference>
<keyword evidence="2" id="KW-1185">Reference proteome</keyword>
<organism evidence="1 2">
    <name type="scientific">Scleroderma citrinum Foug A</name>
    <dbReference type="NCBI Taxonomy" id="1036808"/>
    <lineage>
        <taxon>Eukaryota</taxon>
        <taxon>Fungi</taxon>
        <taxon>Dikarya</taxon>
        <taxon>Basidiomycota</taxon>
        <taxon>Agaricomycotina</taxon>
        <taxon>Agaricomycetes</taxon>
        <taxon>Agaricomycetidae</taxon>
        <taxon>Boletales</taxon>
        <taxon>Sclerodermatineae</taxon>
        <taxon>Sclerodermataceae</taxon>
        <taxon>Scleroderma</taxon>
    </lineage>
</organism>
<dbReference type="Proteomes" id="UP000053989">
    <property type="component" value="Unassembled WGS sequence"/>
</dbReference>
<name>A0A0C3EAX6_9AGAM</name>
<gene>
    <name evidence="1" type="ORF">SCLCIDRAFT_101329</name>
</gene>
<sequence>MLFPSLVGSLDGPDLFNIQSPHPNGTEQPPRPFDCVHFSWYNRYATKGTGAPSDIHPYELHLGNARTNVLQMLPYTANDMAEYGQLFDNLVQAFQEVFLWIEDVFQVHLSADYEDLACIVESLPGNIGSQVMLFASLVMNLNVRTEVHRDKWEKSLCLVLAIGDFSGGALVLKEQGLVFKLQNDDFAVFHSSESTHFNLDFTGRRASFVMQTDIALDKWAEGRNGWSHSDFFFDNFNS</sequence>
<dbReference type="AlphaFoldDB" id="A0A0C3EAX6"/>
<reference evidence="1 2" key="1">
    <citation type="submission" date="2014-04" db="EMBL/GenBank/DDBJ databases">
        <authorList>
            <consortium name="DOE Joint Genome Institute"/>
            <person name="Kuo A."/>
            <person name="Kohler A."/>
            <person name="Nagy L.G."/>
            <person name="Floudas D."/>
            <person name="Copeland A."/>
            <person name="Barry K.W."/>
            <person name="Cichocki N."/>
            <person name="Veneault-Fourrey C."/>
            <person name="LaButti K."/>
            <person name="Lindquist E.A."/>
            <person name="Lipzen A."/>
            <person name="Lundell T."/>
            <person name="Morin E."/>
            <person name="Murat C."/>
            <person name="Sun H."/>
            <person name="Tunlid A."/>
            <person name="Henrissat B."/>
            <person name="Grigoriev I.V."/>
            <person name="Hibbett D.S."/>
            <person name="Martin F."/>
            <person name="Nordberg H.P."/>
            <person name="Cantor M.N."/>
            <person name="Hua S.X."/>
        </authorList>
    </citation>
    <scope>NUCLEOTIDE SEQUENCE [LARGE SCALE GENOMIC DNA]</scope>
    <source>
        <strain evidence="1 2">Foug A</strain>
    </source>
</reference>